<evidence type="ECO:0000313" key="1">
    <source>
        <dbReference type="EMBL" id="RHN81970.1"/>
    </source>
</evidence>
<name>A0A396JUH1_MEDTR</name>
<dbReference type="AlphaFoldDB" id="A0A396JUH1"/>
<comment type="caution">
    <text evidence="1">The sequence shown here is derived from an EMBL/GenBank/DDBJ whole genome shotgun (WGS) entry which is preliminary data.</text>
</comment>
<sequence length="48" mass="5704">MEPAKSGPKHNGGRQWEIEHVVEQLDYWQSEDFNDKAMERWKEMEIGG</sequence>
<reference evidence="1" key="1">
    <citation type="journal article" date="2018" name="Nat. Plants">
        <title>Whole-genome landscape of Medicago truncatula symbiotic genes.</title>
        <authorList>
            <person name="Pecrix Y."/>
            <person name="Gamas P."/>
            <person name="Carrere S."/>
        </authorList>
    </citation>
    <scope>NUCLEOTIDE SEQUENCE</scope>
    <source>
        <tissue evidence="1">Leaves</tissue>
    </source>
</reference>
<accession>A0A396JUH1</accession>
<protein>
    <submittedName>
        <fullName evidence="1">Uncharacterized protein</fullName>
    </submittedName>
</protein>
<proteinExistence type="predicted"/>
<dbReference type="Proteomes" id="UP000265566">
    <property type="component" value="Chromosome 1"/>
</dbReference>
<gene>
    <name evidence="1" type="ORF">MtrunA17_Chr1g0204821</name>
</gene>
<organism evidence="1">
    <name type="scientific">Medicago truncatula</name>
    <name type="common">Barrel medic</name>
    <name type="synonym">Medicago tribuloides</name>
    <dbReference type="NCBI Taxonomy" id="3880"/>
    <lineage>
        <taxon>Eukaryota</taxon>
        <taxon>Viridiplantae</taxon>
        <taxon>Streptophyta</taxon>
        <taxon>Embryophyta</taxon>
        <taxon>Tracheophyta</taxon>
        <taxon>Spermatophyta</taxon>
        <taxon>Magnoliopsida</taxon>
        <taxon>eudicotyledons</taxon>
        <taxon>Gunneridae</taxon>
        <taxon>Pentapetalae</taxon>
        <taxon>rosids</taxon>
        <taxon>fabids</taxon>
        <taxon>Fabales</taxon>
        <taxon>Fabaceae</taxon>
        <taxon>Papilionoideae</taxon>
        <taxon>50 kb inversion clade</taxon>
        <taxon>NPAAA clade</taxon>
        <taxon>Hologalegina</taxon>
        <taxon>IRL clade</taxon>
        <taxon>Trifolieae</taxon>
        <taxon>Medicago</taxon>
    </lineage>
</organism>
<dbReference type="Gramene" id="rna6076">
    <property type="protein sequence ID" value="RHN81970.1"/>
    <property type="gene ID" value="gene6076"/>
</dbReference>
<dbReference type="EMBL" id="PSQE01000001">
    <property type="protein sequence ID" value="RHN81970.1"/>
    <property type="molecule type" value="Genomic_DNA"/>
</dbReference>